<reference evidence="3" key="2">
    <citation type="submission" date="2023-05" db="EMBL/GenBank/DDBJ databases">
        <authorList>
            <person name="Fouks B."/>
        </authorList>
    </citation>
    <scope>NUCLEOTIDE SEQUENCE</scope>
    <source>
        <strain evidence="3">Stay&amp;Tobe</strain>
        <tissue evidence="3">Testes</tissue>
    </source>
</reference>
<proteinExistence type="inferred from homology"/>
<evidence type="ECO:0000313" key="3">
    <source>
        <dbReference type="EMBL" id="KAJ9582280.1"/>
    </source>
</evidence>
<keyword evidence="2" id="KW-0999">Mitochondrion inner membrane</keyword>
<keyword evidence="2" id="KW-0496">Mitochondrion</keyword>
<dbReference type="PANTHER" id="PTHR12910">
    <property type="entry name" value="NADH-UBIQUINONE OXIDOREDUCTASE SUBUNIT B17.2"/>
    <property type="match status" value="1"/>
</dbReference>
<keyword evidence="2" id="KW-0472">Membrane</keyword>
<protein>
    <recommendedName>
        <fullName evidence="2">NADH dehydrogenase [ubiquinone] 1 alpha subcomplex subunit 12</fullName>
    </recommendedName>
</protein>
<accession>A0AAD8E9H2</accession>
<gene>
    <name evidence="3" type="ORF">L9F63_003409</name>
</gene>
<organism evidence="3 4">
    <name type="scientific">Diploptera punctata</name>
    <name type="common">Pacific beetle cockroach</name>
    <dbReference type="NCBI Taxonomy" id="6984"/>
    <lineage>
        <taxon>Eukaryota</taxon>
        <taxon>Metazoa</taxon>
        <taxon>Ecdysozoa</taxon>
        <taxon>Arthropoda</taxon>
        <taxon>Hexapoda</taxon>
        <taxon>Insecta</taxon>
        <taxon>Pterygota</taxon>
        <taxon>Neoptera</taxon>
        <taxon>Polyneoptera</taxon>
        <taxon>Dictyoptera</taxon>
        <taxon>Blattodea</taxon>
        <taxon>Blaberoidea</taxon>
        <taxon>Blaberidae</taxon>
        <taxon>Diplopterinae</taxon>
        <taxon>Diploptera</taxon>
    </lineage>
</organism>
<evidence type="ECO:0000256" key="2">
    <source>
        <dbReference type="RuleBase" id="RU363103"/>
    </source>
</evidence>
<dbReference type="AlphaFoldDB" id="A0AAD8E9H2"/>
<dbReference type="PANTHER" id="PTHR12910:SF2">
    <property type="entry name" value="NADH DEHYDROGENASE [UBIQUINONE] 1 ALPHA SUBCOMPLEX SUBUNIT 12"/>
    <property type="match status" value="1"/>
</dbReference>
<keyword evidence="2" id="KW-0249">Electron transport</keyword>
<dbReference type="EMBL" id="JASPKZ010007815">
    <property type="protein sequence ID" value="KAJ9582280.1"/>
    <property type="molecule type" value="Genomic_DNA"/>
</dbReference>
<dbReference type="InterPro" id="IPR007763">
    <property type="entry name" value="NDUFA12"/>
</dbReference>
<evidence type="ECO:0000313" key="4">
    <source>
        <dbReference type="Proteomes" id="UP001233999"/>
    </source>
</evidence>
<dbReference type="Pfam" id="PF05071">
    <property type="entry name" value="NDUFA12"/>
    <property type="match status" value="1"/>
</dbReference>
<comment type="caution">
    <text evidence="3">The sequence shown here is derived from an EMBL/GenBank/DDBJ whole genome shotgun (WGS) entry which is preliminary data.</text>
</comment>
<comment type="similarity">
    <text evidence="1 2">Belongs to the complex I NDUFA12 subunit family.</text>
</comment>
<dbReference type="GO" id="GO:0045271">
    <property type="term" value="C:respiratory chain complex I"/>
    <property type="evidence" value="ECO:0007669"/>
    <property type="project" value="InterPro"/>
</dbReference>
<comment type="subcellular location">
    <subcellularLocation>
        <location evidence="2">Mitochondrion inner membrane</location>
        <topology evidence="2">Peripheral membrane protein</topology>
        <orientation evidence="2">Matrix side</orientation>
    </subcellularLocation>
</comment>
<name>A0AAD8E9H2_DIPPU</name>
<sequence>MDKVLALDKLRNLFKIVQTNGGIRGCLYKLFRQDDIKLGNLVGEDKYGNKYYENNMYFYGRNRWVEYNDKVFLDYDGSQIPAEWYGWLHYKTDLPPFKDPSRPKYSWMMDHKENFSGTKNAYMPYTTTLPKIEAWVPPKPKS</sequence>
<dbReference type="GO" id="GO:0006979">
    <property type="term" value="P:response to oxidative stress"/>
    <property type="evidence" value="ECO:0007669"/>
    <property type="project" value="TreeGrafter"/>
</dbReference>
<keyword evidence="4" id="KW-1185">Reference proteome</keyword>
<dbReference type="GO" id="GO:0005743">
    <property type="term" value="C:mitochondrial inner membrane"/>
    <property type="evidence" value="ECO:0007669"/>
    <property type="project" value="UniProtKB-SubCell"/>
</dbReference>
<keyword evidence="2" id="KW-0679">Respiratory chain</keyword>
<comment type="function">
    <text evidence="2">Accessory subunit of the mitochondrial membrane respiratory chain NADH dehydrogenase (Complex I), that is believed not to be involved in catalysis. Complex I functions in the transfer of electrons from NADH to the respiratory chain. The immediate electron acceptor for the enzyme is believed to be ubiquinone.</text>
</comment>
<dbReference type="Proteomes" id="UP001233999">
    <property type="component" value="Unassembled WGS sequence"/>
</dbReference>
<evidence type="ECO:0000256" key="1">
    <source>
        <dbReference type="ARBA" id="ARBA00007355"/>
    </source>
</evidence>
<keyword evidence="2" id="KW-0813">Transport</keyword>
<reference evidence="3" key="1">
    <citation type="journal article" date="2023" name="IScience">
        <title>Live-bearing cockroach genome reveals convergent evolutionary mechanisms linked to viviparity in insects and beyond.</title>
        <authorList>
            <person name="Fouks B."/>
            <person name="Harrison M.C."/>
            <person name="Mikhailova A.A."/>
            <person name="Marchal E."/>
            <person name="English S."/>
            <person name="Carruthers M."/>
            <person name="Jennings E.C."/>
            <person name="Chiamaka E.L."/>
            <person name="Frigard R.A."/>
            <person name="Pippel M."/>
            <person name="Attardo G.M."/>
            <person name="Benoit J.B."/>
            <person name="Bornberg-Bauer E."/>
            <person name="Tobe S.S."/>
        </authorList>
    </citation>
    <scope>NUCLEOTIDE SEQUENCE</scope>
    <source>
        <strain evidence="3">Stay&amp;Tobe</strain>
    </source>
</reference>
<comment type="subunit">
    <text evidence="2">Complex I is composed of 45 different subunits.</text>
</comment>